<reference evidence="1 2" key="1">
    <citation type="submission" date="2013-10" db="EMBL/GenBank/DDBJ databases">
        <title>Draft genomes and the virulence plasmids of Sd1617 vaccine constructs: WRSd3 and WRSd5.</title>
        <authorList>
            <person name="Aksomboon Vongsawan A."/>
            <person name="Venkatesan M.M."/>
            <person name="Vaisvil B."/>
            <person name="Emel G."/>
            <person name="Kepatral V."/>
            <person name="Sethabutr O."/>
            <person name="Serichantalergs O."/>
            <person name="Mason C."/>
        </authorList>
    </citation>
    <scope>NUCLEOTIDE SEQUENCE [LARGE SCALE GENOMIC DNA]</scope>
    <source>
        <strain evidence="1 2">WRSd3</strain>
    </source>
</reference>
<evidence type="ECO:0000313" key="2">
    <source>
        <dbReference type="Proteomes" id="UP000017944"/>
    </source>
</evidence>
<dbReference type="Pfam" id="PF06872">
    <property type="entry name" value="EspG"/>
    <property type="match status" value="1"/>
</dbReference>
<proteinExistence type="predicted"/>
<comment type="caution">
    <text evidence="1">The sequence shown here is derived from an EMBL/GenBank/DDBJ whole genome shotgun (WGS) entry which is preliminary data.</text>
</comment>
<dbReference type="PIRSF" id="PIRSF011515">
    <property type="entry name" value="EspG"/>
    <property type="match status" value="1"/>
</dbReference>
<dbReference type="Gene3D" id="3.10.450.460">
    <property type="entry name" value="EspG protein, N-terminal domain"/>
    <property type="match status" value="1"/>
</dbReference>
<dbReference type="AlphaFoldDB" id="A0A090NBZ2"/>
<dbReference type="EMBL" id="AXUT01000400">
    <property type="protein sequence ID" value="ESU77280.1"/>
    <property type="molecule type" value="Genomic_DNA"/>
</dbReference>
<protein>
    <submittedName>
        <fullName evidence="1">Cysteine protease-like virA</fullName>
        <ecNumber evidence="1">3.4.22.-</ecNumber>
    </submittedName>
</protein>
<keyword evidence="1" id="KW-0378">Hydrolase</keyword>
<name>A0A090NBZ2_SHIDY</name>
<dbReference type="PATRIC" id="fig|1401327.3.peg.3547"/>
<gene>
    <name evidence="1" type="ORF">WRSd3_03824</name>
</gene>
<dbReference type="GO" id="GO:0006508">
    <property type="term" value="P:proteolysis"/>
    <property type="evidence" value="ECO:0007669"/>
    <property type="project" value="UniProtKB-KW"/>
</dbReference>
<dbReference type="EC" id="3.4.22.-" evidence="1"/>
<dbReference type="InterPro" id="IPR009669">
    <property type="entry name" value="Cys_protease_VirA/EspG"/>
</dbReference>
<evidence type="ECO:0000313" key="1">
    <source>
        <dbReference type="EMBL" id="ESU77280.1"/>
    </source>
</evidence>
<sequence>MALIGKYIRRNQMQTSNITNYERNDSSWMSTVKSTTEVSWNKLSFCDVLLKIITFGIYSPHETLAEKYSEKKLMDSFSPSLSQDKMDGEFAHANIDGISIRLCLNKGICSVFYLDGDKIQSTQLSSKEYNNLLSSLPPKQFNLGKVHTITAPVSGNFKTHKPAPEVIETAINCCTSIIPNDDYFSVKDTDFNSVWHDIYRDIRASDSNSTKIYFNNIEIPLKLIADLINELGINEFIDSKKELQMLSYNQVNKIINSNFPQQDLCFQTEKLLFTSLFQDPAFISALTSAFWQSLHITSSSVEHIYAQIMSENIENRLNFMPEQRVINNCGHIIKINAVVPKNDTAISASGGRAYEVSSSILPSHITCNGVGINKIETSYLVHAGTLPSSEGLRNAIPPESRQVSFAIISPDV</sequence>
<keyword evidence="1" id="KW-0645">Protease</keyword>
<dbReference type="InterPro" id="IPR043098">
    <property type="entry name" value="Cys_protease_VirA/EspG_N"/>
</dbReference>
<dbReference type="GO" id="GO:0004197">
    <property type="term" value="F:cysteine-type endopeptidase activity"/>
    <property type="evidence" value="ECO:0007669"/>
    <property type="project" value="InterPro"/>
</dbReference>
<dbReference type="Proteomes" id="UP000017944">
    <property type="component" value="Unassembled WGS sequence"/>
</dbReference>
<accession>A0A090NBZ2</accession>
<organism evidence="1 2">
    <name type="scientific">Shigella dysenteriae WRSd3</name>
    <dbReference type="NCBI Taxonomy" id="1401327"/>
    <lineage>
        <taxon>Bacteria</taxon>
        <taxon>Pseudomonadati</taxon>
        <taxon>Pseudomonadota</taxon>
        <taxon>Gammaproteobacteria</taxon>
        <taxon>Enterobacterales</taxon>
        <taxon>Enterobacteriaceae</taxon>
        <taxon>Shigella</taxon>
    </lineage>
</organism>